<dbReference type="Gene3D" id="2.60.40.1180">
    <property type="entry name" value="Golgi alpha-mannosidase II"/>
    <property type="match status" value="1"/>
</dbReference>
<name>A0AA46DZC7_9FUSO</name>
<dbReference type="CDD" id="cd11326">
    <property type="entry name" value="AmyAc_Glg_debranch"/>
    <property type="match status" value="1"/>
</dbReference>
<gene>
    <name evidence="6" type="ORF">EV215_0954</name>
</gene>
<organism evidence="6 7">
    <name type="scientific">Hypnocyclicus thermotrophus</name>
    <dbReference type="NCBI Taxonomy" id="1627895"/>
    <lineage>
        <taxon>Bacteria</taxon>
        <taxon>Fusobacteriati</taxon>
        <taxon>Fusobacteriota</taxon>
        <taxon>Fusobacteriia</taxon>
        <taxon>Fusobacteriales</taxon>
        <taxon>Fusobacteriaceae</taxon>
        <taxon>Hypnocyclicus</taxon>
    </lineage>
</organism>
<dbReference type="InterPro" id="IPR004193">
    <property type="entry name" value="Glyco_hydro_13_N"/>
</dbReference>
<dbReference type="Gene3D" id="3.20.20.80">
    <property type="entry name" value="Glycosidases"/>
    <property type="match status" value="1"/>
</dbReference>
<dbReference type="GO" id="GO:0004135">
    <property type="term" value="F:amylo-alpha-1,6-glucosidase activity"/>
    <property type="evidence" value="ECO:0007669"/>
    <property type="project" value="InterPro"/>
</dbReference>
<dbReference type="RefSeq" id="WP_134112835.1">
    <property type="nucleotide sequence ID" value="NZ_SOBG01000003.1"/>
</dbReference>
<dbReference type="EMBL" id="SOBG01000003">
    <property type="protein sequence ID" value="TDT71576.1"/>
    <property type="molecule type" value="Genomic_DNA"/>
</dbReference>
<dbReference type="Pfam" id="PF21156">
    <property type="entry name" value="ISOA1-3_C"/>
    <property type="match status" value="1"/>
</dbReference>
<dbReference type="InterPro" id="IPR017853">
    <property type="entry name" value="GH"/>
</dbReference>
<evidence type="ECO:0000259" key="5">
    <source>
        <dbReference type="SMART" id="SM00642"/>
    </source>
</evidence>
<proteinExistence type="inferred from homology"/>
<keyword evidence="4" id="KW-0326">Glycosidase</keyword>
<dbReference type="PANTHER" id="PTHR43002">
    <property type="entry name" value="GLYCOGEN DEBRANCHING ENZYME"/>
    <property type="match status" value="1"/>
</dbReference>
<dbReference type="Proteomes" id="UP000294678">
    <property type="component" value="Unassembled WGS sequence"/>
</dbReference>
<dbReference type="SMART" id="SM00642">
    <property type="entry name" value="Aamy"/>
    <property type="match status" value="1"/>
</dbReference>
<dbReference type="InterPro" id="IPR044505">
    <property type="entry name" value="GlgX_Isoamylase_N_E_set"/>
</dbReference>
<feature type="domain" description="Glycosyl hydrolase family 13 catalytic" evidence="5">
    <location>
        <begin position="168"/>
        <end position="584"/>
    </location>
</feature>
<evidence type="ECO:0000256" key="2">
    <source>
        <dbReference type="ARBA" id="ARBA00022801"/>
    </source>
</evidence>
<dbReference type="InterPro" id="IPR013783">
    <property type="entry name" value="Ig-like_fold"/>
</dbReference>
<dbReference type="Gene3D" id="2.60.40.10">
    <property type="entry name" value="Immunoglobulins"/>
    <property type="match status" value="1"/>
</dbReference>
<keyword evidence="7" id="KW-1185">Reference proteome</keyword>
<dbReference type="SUPFAM" id="SSF51011">
    <property type="entry name" value="Glycosyl hydrolase domain"/>
    <property type="match status" value="1"/>
</dbReference>
<dbReference type="InterPro" id="IPR013780">
    <property type="entry name" value="Glyco_hydro_b"/>
</dbReference>
<sequence length="715" mass="82952">MNKKYEIEKGAPLYGATVFSTGVNFAVFSRNATKVTLDIFENFYDKTPCHSFEFDPNINKTGDVWHIFIKGLKSGKYYTYRVDGPYDIDNGHRFNPHKSLIDPYAKALSGKFNFDDEAMYSYFKTEHNTISEVDASQLIKGVIIDDRSYDWEGDKHPRTEFKDTIIYEMHVSLFTMNKNSNVKNRGTYRGIIEKVDHLKELGITAIELLPIFEFNQDELIRTNPVTGELLKNVWGYNPIGFFAPTGNYLSGDQTYGMRIGQQVFEFKDFIKEMHKNGIEVILDVVYNHTGEGNEMGPTISFKGFDNSIYYLLEKNKRYYANYSGTGNTFNCSHTVVKELIIDSLRYWATEMHVDGFRFDLAAILGRDSNGKWIGDMSLLKDIADDPILSGTKLIAEGWDAAGGYFVGEFPVGWAEWNGKFRDCVRKFIKGDPGQVSELATRIVGSPDLFYKYGRRPYHSINFITAHDGFTMWDLVSYNEKHNFPNGENNMDGANDNYSWNHGIEGETRDIKIINLRKRQLKNFMVILMLSQGVPMILMGDEFAKTQRGNNNAYCQDNETNWLDWSRKDSFRDIFRFFKKMVNFRKNHHSLKRAHFFKSEDISGNGVADITWHGTKLNKPDWSQDSRTLAFMISGEDFSDDSPNDNDIYVALNSYWEPLWFELPKLEGKKWYRVVDTYRNYGDDFLEEYEEIKDEKYLVMDRSSIILISKKFKKEK</sequence>
<evidence type="ECO:0000256" key="4">
    <source>
        <dbReference type="ARBA" id="ARBA00023295"/>
    </source>
</evidence>
<dbReference type="InterPro" id="IPR006047">
    <property type="entry name" value="GH13_cat_dom"/>
</dbReference>
<dbReference type="NCBIfam" id="TIGR02100">
    <property type="entry name" value="glgX_debranch"/>
    <property type="match status" value="1"/>
</dbReference>
<dbReference type="GO" id="GO:0005980">
    <property type="term" value="P:glycogen catabolic process"/>
    <property type="evidence" value="ECO:0007669"/>
    <property type="project" value="InterPro"/>
</dbReference>
<evidence type="ECO:0000256" key="3">
    <source>
        <dbReference type="ARBA" id="ARBA00022946"/>
    </source>
</evidence>
<dbReference type="SUPFAM" id="SSF51445">
    <property type="entry name" value="(Trans)glycosidases"/>
    <property type="match status" value="1"/>
</dbReference>
<dbReference type="AlphaFoldDB" id="A0AA46DZC7"/>
<reference evidence="6 7" key="1">
    <citation type="submission" date="2019-03" db="EMBL/GenBank/DDBJ databases">
        <title>Genomic Encyclopedia of Type Strains, Phase IV (KMG-IV): sequencing the most valuable type-strain genomes for metagenomic binning, comparative biology and taxonomic classification.</title>
        <authorList>
            <person name="Goeker M."/>
        </authorList>
    </citation>
    <scope>NUCLEOTIDE SEQUENCE [LARGE SCALE GENOMIC DNA]</scope>
    <source>
        <strain evidence="6 7">DSM 100055</strain>
    </source>
</reference>
<dbReference type="CDD" id="cd02856">
    <property type="entry name" value="E_set_GDE_Isoamylase_N"/>
    <property type="match status" value="1"/>
</dbReference>
<comment type="caution">
    <text evidence="6">The sequence shown here is derived from an EMBL/GenBank/DDBJ whole genome shotgun (WGS) entry which is preliminary data.</text>
</comment>
<dbReference type="InterPro" id="IPR014756">
    <property type="entry name" value="Ig_E-set"/>
</dbReference>
<evidence type="ECO:0000256" key="1">
    <source>
        <dbReference type="ARBA" id="ARBA00008061"/>
    </source>
</evidence>
<evidence type="ECO:0000313" key="6">
    <source>
        <dbReference type="EMBL" id="TDT71576.1"/>
    </source>
</evidence>
<dbReference type="Pfam" id="PF02922">
    <property type="entry name" value="CBM_48"/>
    <property type="match status" value="1"/>
</dbReference>
<dbReference type="Pfam" id="PF00128">
    <property type="entry name" value="Alpha-amylase"/>
    <property type="match status" value="1"/>
</dbReference>
<evidence type="ECO:0000313" key="7">
    <source>
        <dbReference type="Proteomes" id="UP000294678"/>
    </source>
</evidence>
<dbReference type="InterPro" id="IPR011837">
    <property type="entry name" value="Glycogen_debranch_GlgX"/>
</dbReference>
<dbReference type="InterPro" id="IPR048650">
    <property type="entry name" value="ISOA1-3-like_C"/>
</dbReference>
<keyword evidence="2" id="KW-0378">Hydrolase</keyword>
<accession>A0AA46DZC7</accession>
<comment type="similarity">
    <text evidence="1">Belongs to the glycosyl hydrolase 13 family.</text>
</comment>
<dbReference type="GO" id="GO:0019156">
    <property type="term" value="F:isoamylase activity"/>
    <property type="evidence" value="ECO:0007669"/>
    <property type="project" value="UniProtKB-ARBA"/>
</dbReference>
<protein>
    <submittedName>
        <fullName evidence="6">Glycogen operon protein</fullName>
    </submittedName>
</protein>
<dbReference type="SUPFAM" id="SSF81296">
    <property type="entry name" value="E set domains"/>
    <property type="match status" value="1"/>
</dbReference>
<keyword evidence="3" id="KW-0809">Transit peptide</keyword>
<dbReference type="FunFam" id="3.20.20.80:FF:000054">
    <property type="entry name" value="Glycogen debranching enzyme"/>
    <property type="match status" value="1"/>
</dbReference>